<organism evidence="2 3">
    <name type="scientific">Araneus ventricosus</name>
    <name type="common">Orbweaver spider</name>
    <name type="synonym">Epeira ventricosa</name>
    <dbReference type="NCBI Taxonomy" id="182803"/>
    <lineage>
        <taxon>Eukaryota</taxon>
        <taxon>Metazoa</taxon>
        <taxon>Ecdysozoa</taxon>
        <taxon>Arthropoda</taxon>
        <taxon>Chelicerata</taxon>
        <taxon>Arachnida</taxon>
        <taxon>Araneae</taxon>
        <taxon>Araneomorphae</taxon>
        <taxon>Entelegynae</taxon>
        <taxon>Araneoidea</taxon>
        <taxon>Araneidae</taxon>
        <taxon>Araneus</taxon>
    </lineage>
</organism>
<comment type="caution">
    <text evidence="2">The sequence shown here is derived from an EMBL/GenBank/DDBJ whole genome shotgun (WGS) entry which is preliminary data.</text>
</comment>
<reference evidence="2 3" key="1">
    <citation type="journal article" date="2019" name="Sci. Rep.">
        <title>Orb-weaving spider Araneus ventricosus genome elucidates the spidroin gene catalogue.</title>
        <authorList>
            <person name="Kono N."/>
            <person name="Nakamura H."/>
            <person name="Ohtoshi R."/>
            <person name="Moran D.A.P."/>
            <person name="Shinohara A."/>
            <person name="Yoshida Y."/>
            <person name="Fujiwara M."/>
            <person name="Mori M."/>
            <person name="Tomita M."/>
            <person name="Arakawa K."/>
        </authorList>
    </citation>
    <scope>NUCLEOTIDE SEQUENCE [LARGE SCALE GENOMIC DNA]</scope>
</reference>
<sequence length="117" mass="13676">MERFQLKNKVWNDKKVIKREIQEGDLVLASVTCKTNKLTQHWSGPGKVLGKLSDTNYVVELPERNNKSQVYHVNMLKPYYKSAEQVNFLLEEGNSLSNEEMEIPYLDTKPISLMWMK</sequence>
<evidence type="ECO:0000259" key="1">
    <source>
        <dbReference type="Pfam" id="PF22938"/>
    </source>
</evidence>
<dbReference type="InterPro" id="IPR054465">
    <property type="entry name" value="Integrase_p58-like_C"/>
</dbReference>
<feature type="domain" description="Integrase p58-like C-terminal" evidence="1">
    <location>
        <begin position="44"/>
        <end position="78"/>
    </location>
</feature>
<evidence type="ECO:0000313" key="2">
    <source>
        <dbReference type="EMBL" id="GBM42677.1"/>
    </source>
</evidence>
<gene>
    <name evidence="2" type="ORF">AVEN_219133_1</name>
</gene>
<dbReference type="Pfam" id="PF22938">
    <property type="entry name" value="Integrase_p58_C"/>
    <property type="match status" value="1"/>
</dbReference>
<dbReference type="Proteomes" id="UP000499080">
    <property type="component" value="Unassembled WGS sequence"/>
</dbReference>
<evidence type="ECO:0000313" key="3">
    <source>
        <dbReference type="Proteomes" id="UP000499080"/>
    </source>
</evidence>
<dbReference type="AlphaFoldDB" id="A0A4Y2FNT2"/>
<protein>
    <recommendedName>
        <fullName evidence="1">Integrase p58-like C-terminal domain-containing protein</fullName>
    </recommendedName>
</protein>
<name>A0A4Y2FNT2_ARAVE</name>
<proteinExistence type="predicted"/>
<accession>A0A4Y2FNT2</accession>
<keyword evidence="3" id="KW-1185">Reference proteome</keyword>
<dbReference type="EMBL" id="BGPR01001002">
    <property type="protein sequence ID" value="GBM42677.1"/>
    <property type="molecule type" value="Genomic_DNA"/>
</dbReference>
<dbReference type="OrthoDB" id="6355569at2759"/>